<evidence type="ECO:0000313" key="4">
    <source>
        <dbReference type="Proteomes" id="UP000243579"/>
    </source>
</evidence>
<keyword evidence="4" id="KW-1185">Reference proteome</keyword>
<comment type="caution">
    <text evidence="3">The sequence shown here is derived from an EMBL/GenBank/DDBJ whole genome shotgun (WGS) entry which is preliminary data.</text>
</comment>
<feature type="region of interest" description="Disordered" evidence="2">
    <location>
        <begin position="383"/>
        <end position="472"/>
    </location>
</feature>
<feature type="region of interest" description="Disordered" evidence="2">
    <location>
        <begin position="1"/>
        <end position="20"/>
    </location>
</feature>
<dbReference type="Proteomes" id="UP000243579">
    <property type="component" value="Unassembled WGS sequence"/>
</dbReference>
<dbReference type="AlphaFoldDB" id="A0A1V9YCF9"/>
<keyword evidence="1" id="KW-0175">Coiled coil</keyword>
<dbReference type="OrthoDB" id="71440at2759"/>
<gene>
    <name evidence="3" type="ORF">ACHHYP_14775</name>
</gene>
<protein>
    <submittedName>
        <fullName evidence="3">Uncharacterized protein</fullName>
    </submittedName>
</protein>
<organism evidence="3 4">
    <name type="scientific">Achlya hypogyna</name>
    <name type="common">Oomycete</name>
    <name type="synonym">Protoachlya hypogyna</name>
    <dbReference type="NCBI Taxonomy" id="1202772"/>
    <lineage>
        <taxon>Eukaryota</taxon>
        <taxon>Sar</taxon>
        <taxon>Stramenopiles</taxon>
        <taxon>Oomycota</taxon>
        <taxon>Saprolegniomycetes</taxon>
        <taxon>Saprolegniales</taxon>
        <taxon>Achlyaceae</taxon>
        <taxon>Achlya</taxon>
    </lineage>
</organism>
<accession>A0A1V9YCF9</accession>
<dbReference type="STRING" id="1202772.A0A1V9YCF9"/>
<name>A0A1V9YCF9_ACHHY</name>
<evidence type="ECO:0000256" key="2">
    <source>
        <dbReference type="SAM" id="MobiDB-lite"/>
    </source>
</evidence>
<sequence length="517" mass="58246">MNSEDDLRLPLGLPTVPPSSDPQRLLSYVLQVLPTYTAMELSATHYRLYTQQLRTDVDRWKAQATVTLQRLADEEEKRMFMERYAAEVVKERNEALHHKGAKKHKLWHNCCRQHASYDLDVTPSIVSLRGEKLTEMSVELKQARAALQEKDRLLDAAHELLNTKQIDFDAFVSAARKEKEQFEHQLATRAGLQSGLERRLAEAERQAYEDNQALAEQNASVDQLHERLEDLEAHVHELQNELVTKTTRIEGLEAELRALHSALSDTQEQLDRWQRAAHDKDVEIDTLHGQVDALTTADLHALQQRYAKQIETLTAQHEAQVRALEAQMRANAAPPPAAALGSARTPPRAFVSSFEKRMTLDEISSDTEDRPLLSPSYFQSRIEQSFGGGLGSPGSFQTPRQRSHHDPAPAHRRHSEGNLLSEGARHSLDSSTAHVRRRLLDDSGMSSSSSASTSRRHAASPSPSKRPPTPERQAIVSRLHALVQESEARRKLEEARADDDRAMLEALKQRVLRQSAA</sequence>
<evidence type="ECO:0000256" key="1">
    <source>
        <dbReference type="SAM" id="Coils"/>
    </source>
</evidence>
<evidence type="ECO:0000313" key="3">
    <source>
        <dbReference type="EMBL" id="OQR83376.1"/>
    </source>
</evidence>
<feature type="compositionally biased region" description="Low complexity" evidence="2">
    <location>
        <begin position="446"/>
        <end position="463"/>
    </location>
</feature>
<feature type="coiled-coil region" evidence="1">
    <location>
        <begin position="133"/>
        <end position="160"/>
    </location>
</feature>
<reference evidence="3 4" key="1">
    <citation type="journal article" date="2014" name="Genome Biol. Evol.">
        <title>The secreted proteins of Achlya hypogyna and Thraustotheca clavata identify the ancestral oomycete secretome and reveal gene acquisitions by horizontal gene transfer.</title>
        <authorList>
            <person name="Misner I."/>
            <person name="Blouin N."/>
            <person name="Leonard G."/>
            <person name="Richards T.A."/>
            <person name="Lane C.E."/>
        </authorList>
    </citation>
    <scope>NUCLEOTIDE SEQUENCE [LARGE SCALE GENOMIC DNA]</scope>
    <source>
        <strain evidence="3 4">ATCC 48635</strain>
    </source>
</reference>
<proteinExistence type="predicted"/>
<feature type="coiled-coil region" evidence="1">
    <location>
        <begin position="198"/>
        <end position="276"/>
    </location>
</feature>
<dbReference type="Gene3D" id="1.10.287.1490">
    <property type="match status" value="1"/>
</dbReference>
<dbReference type="EMBL" id="JNBR01002207">
    <property type="protein sequence ID" value="OQR83376.1"/>
    <property type="molecule type" value="Genomic_DNA"/>
</dbReference>